<keyword evidence="1" id="KW-0472">Membrane</keyword>
<proteinExistence type="predicted"/>
<reference evidence="2" key="1">
    <citation type="journal article" date="2021" name="Evol. Appl.">
        <title>The genome of the Pyrenean desman and the effects of bottlenecks and inbreeding on the genomic landscape of an endangered species.</title>
        <authorList>
            <person name="Escoda L."/>
            <person name="Castresana J."/>
        </authorList>
    </citation>
    <scope>NUCLEOTIDE SEQUENCE</scope>
    <source>
        <strain evidence="2">IBE-C5619</strain>
    </source>
</reference>
<sequence length="103" mass="11576">MAIFSSIFALWPMAQKNGRHALPKALWESHCLFALSVLGCLLSLSDVAEGAIFYALLLVSILCLWLFYFFCLKKIFIDFVMGLKSMTCLDFLAKLGTSFVLLK</sequence>
<name>A0A8J6A8T7_GALPY</name>
<keyword evidence="1" id="KW-0812">Transmembrane</keyword>
<dbReference type="AlphaFoldDB" id="A0A8J6A8T7"/>
<feature type="transmembrane region" description="Helical" evidence="1">
    <location>
        <begin position="51"/>
        <end position="71"/>
    </location>
</feature>
<organism evidence="2 3">
    <name type="scientific">Galemys pyrenaicus</name>
    <name type="common">Iberian desman</name>
    <name type="synonym">Pyrenean desman</name>
    <dbReference type="NCBI Taxonomy" id="202257"/>
    <lineage>
        <taxon>Eukaryota</taxon>
        <taxon>Metazoa</taxon>
        <taxon>Chordata</taxon>
        <taxon>Craniata</taxon>
        <taxon>Vertebrata</taxon>
        <taxon>Euteleostomi</taxon>
        <taxon>Mammalia</taxon>
        <taxon>Eutheria</taxon>
        <taxon>Laurasiatheria</taxon>
        <taxon>Eulipotyphla</taxon>
        <taxon>Talpidae</taxon>
        <taxon>Galemys</taxon>
    </lineage>
</organism>
<protein>
    <submittedName>
        <fullName evidence="2">Uncharacterized protein</fullName>
    </submittedName>
</protein>
<comment type="caution">
    <text evidence="2">The sequence shown here is derived from an EMBL/GenBank/DDBJ whole genome shotgun (WGS) entry which is preliminary data.</text>
</comment>
<evidence type="ECO:0000313" key="3">
    <source>
        <dbReference type="Proteomes" id="UP000700334"/>
    </source>
</evidence>
<accession>A0A8J6A8T7</accession>
<keyword evidence="1" id="KW-1133">Transmembrane helix</keyword>
<feature type="non-terminal residue" evidence="2">
    <location>
        <position position="103"/>
    </location>
</feature>
<dbReference type="EMBL" id="JAGFMF010011659">
    <property type="protein sequence ID" value="KAG8517184.1"/>
    <property type="molecule type" value="Genomic_DNA"/>
</dbReference>
<keyword evidence="3" id="KW-1185">Reference proteome</keyword>
<evidence type="ECO:0000313" key="2">
    <source>
        <dbReference type="EMBL" id="KAG8517184.1"/>
    </source>
</evidence>
<gene>
    <name evidence="2" type="ORF">J0S82_009126</name>
</gene>
<evidence type="ECO:0000256" key="1">
    <source>
        <dbReference type="SAM" id="Phobius"/>
    </source>
</evidence>
<dbReference type="Proteomes" id="UP000700334">
    <property type="component" value="Unassembled WGS sequence"/>
</dbReference>